<sequence length="405" mass="46474">MKNNLSVLFYLKKPKNYQSGPMPIYMRITLSGAPKELSIGRACEPKKWNNKVGRVSGRDEASKNLNAYIDTFRIKIEDIHLKLLRSDSELSPEIILNTFLGKKEKPHLLLEIFQEHNDKLEALIGKGFTKGTLTKYNTTMKHLKAFMKLRFRISDIEIKEIEYYFITEFDFYLRSTCSCANNSAIKHLKNLGKILRECIAKKWISHDPFAGHKNKLKKVERVKLSEDELSLLYDKEISNARICQVRDVFLFCCYTGLSFIDVLKLSRSDIQNGMDGKQWIFIKRQKTAVASHVPLLPIAIEIMEKYSEHADCMVNEKVLPVSSNQKMNAYLKEVADLCGIEKLLTFHIARHTFATTVTLGQGVPIESVSKMLGHTDIRTTQIYAKVMDTKVGSDMDKLRKKMHTA</sequence>
<dbReference type="RefSeq" id="WP_090991629.1">
    <property type="nucleotide sequence ID" value="NZ_FOPP01000001.1"/>
</dbReference>
<organism evidence="5 6">
    <name type="scientific">Pedobacter insulae</name>
    <dbReference type="NCBI Taxonomy" id="414048"/>
    <lineage>
        <taxon>Bacteria</taxon>
        <taxon>Pseudomonadati</taxon>
        <taxon>Bacteroidota</taxon>
        <taxon>Sphingobacteriia</taxon>
        <taxon>Sphingobacteriales</taxon>
        <taxon>Sphingobacteriaceae</taxon>
        <taxon>Pedobacter</taxon>
    </lineage>
</organism>
<dbReference type="PROSITE" id="PS51898">
    <property type="entry name" value="TYR_RECOMBINASE"/>
    <property type="match status" value="1"/>
</dbReference>
<dbReference type="SUPFAM" id="SSF56349">
    <property type="entry name" value="DNA breaking-rejoining enzymes"/>
    <property type="match status" value="1"/>
</dbReference>
<dbReference type="InterPro" id="IPR013762">
    <property type="entry name" value="Integrase-like_cat_sf"/>
</dbReference>
<name>A0A1I2SZU2_9SPHI</name>
<keyword evidence="2" id="KW-0238">DNA-binding</keyword>
<dbReference type="PANTHER" id="PTHR30349:SF64">
    <property type="entry name" value="PROPHAGE INTEGRASE INTD-RELATED"/>
    <property type="match status" value="1"/>
</dbReference>
<dbReference type="Pfam" id="PF13102">
    <property type="entry name" value="Phage_int_SAM_5"/>
    <property type="match status" value="1"/>
</dbReference>
<feature type="domain" description="Tyr recombinase" evidence="4">
    <location>
        <begin position="219"/>
        <end position="403"/>
    </location>
</feature>
<protein>
    <submittedName>
        <fullName evidence="5">Site-specific recombinase XerD</fullName>
    </submittedName>
</protein>
<reference evidence="5 6" key="1">
    <citation type="submission" date="2016-10" db="EMBL/GenBank/DDBJ databases">
        <authorList>
            <person name="de Groot N.N."/>
        </authorList>
    </citation>
    <scope>NUCLEOTIDE SEQUENCE [LARGE SCALE GENOMIC DNA]</scope>
    <source>
        <strain evidence="5 6">DSM 18684</strain>
    </source>
</reference>
<dbReference type="InterPro" id="IPR050090">
    <property type="entry name" value="Tyrosine_recombinase_XerCD"/>
</dbReference>
<dbReference type="Gene3D" id="1.10.443.10">
    <property type="entry name" value="Intergrase catalytic core"/>
    <property type="match status" value="1"/>
</dbReference>
<dbReference type="Gene3D" id="1.10.150.130">
    <property type="match status" value="1"/>
</dbReference>
<dbReference type="CDD" id="cd01185">
    <property type="entry name" value="INTN1_C_like"/>
    <property type="match status" value="1"/>
</dbReference>
<gene>
    <name evidence="5" type="ORF">SAMN04489864_101134</name>
</gene>
<dbReference type="GO" id="GO:0015074">
    <property type="term" value="P:DNA integration"/>
    <property type="evidence" value="ECO:0007669"/>
    <property type="project" value="InterPro"/>
</dbReference>
<dbReference type="PANTHER" id="PTHR30349">
    <property type="entry name" value="PHAGE INTEGRASE-RELATED"/>
    <property type="match status" value="1"/>
</dbReference>
<keyword evidence="3" id="KW-0233">DNA recombination</keyword>
<comment type="similarity">
    <text evidence="1">Belongs to the 'phage' integrase family.</text>
</comment>
<dbReference type="InterPro" id="IPR025269">
    <property type="entry name" value="SAM-like_dom"/>
</dbReference>
<dbReference type="GO" id="GO:0006310">
    <property type="term" value="P:DNA recombination"/>
    <property type="evidence" value="ECO:0007669"/>
    <property type="project" value="UniProtKB-KW"/>
</dbReference>
<dbReference type="InterPro" id="IPR002104">
    <property type="entry name" value="Integrase_catalytic"/>
</dbReference>
<dbReference type="InterPro" id="IPR011010">
    <property type="entry name" value="DNA_brk_join_enz"/>
</dbReference>
<evidence type="ECO:0000259" key="4">
    <source>
        <dbReference type="PROSITE" id="PS51898"/>
    </source>
</evidence>
<accession>A0A1I2SZU2</accession>
<dbReference type="STRING" id="414048.SAMN04489864_101134"/>
<dbReference type="InterPro" id="IPR035386">
    <property type="entry name" value="Arm-DNA-bind_5"/>
</dbReference>
<dbReference type="AlphaFoldDB" id="A0A1I2SZU2"/>
<dbReference type="GO" id="GO:0003677">
    <property type="term" value="F:DNA binding"/>
    <property type="evidence" value="ECO:0007669"/>
    <property type="project" value="UniProtKB-KW"/>
</dbReference>
<proteinExistence type="inferred from homology"/>
<evidence type="ECO:0000256" key="2">
    <source>
        <dbReference type="ARBA" id="ARBA00023125"/>
    </source>
</evidence>
<dbReference type="Proteomes" id="UP000199666">
    <property type="component" value="Unassembled WGS sequence"/>
</dbReference>
<dbReference type="InterPro" id="IPR010998">
    <property type="entry name" value="Integrase_recombinase_N"/>
</dbReference>
<evidence type="ECO:0000313" key="6">
    <source>
        <dbReference type="Proteomes" id="UP000199666"/>
    </source>
</evidence>
<dbReference type="EMBL" id="FOPP01000001">
    <property type="protein sequence ID" value="SFG58090.1"/>
    <property type="molecule type" value="Genomic_DNA"/>
</dbReference>
<evidence type="ECO:0000313" key="5">
    <source>
        <dbReference type="EMBL" id="SFG58090.1"/>
    </source>
</evidence>
<evidence type="ECO:0000256" key="3">
    <source>
        <dbReference type="ARBA" id="ARBA00023172"/>
    </source>
</evidence>
<dbReference type="Pfam" id="PF00589">
    <property type="entry name" value="Phage_integrase"/>
    <property type="match status" value="1"/>
</dbReference>
<dbReference type="OrthoDB" id="892893at2"/>
<dbReference type="Pfam" id="PF17293">
    <property type="entry name" value="Arm-DNA-bind_5"/>
    <property type="match status" value="1"/>
</dbReference>
<evidence type="ECO:0000256" key="1">
    <source>
        <dbReference type="ARBA" id="ARBA00008857"/>
    </source>
</evidence>
<keyword evidence="6" id="KW-1185">Reference proteome</keyword>